<evidence type="ECO:0000313" key="3">
    <source>
        <dbReference type="Proteomes" id="UP000807306"/>
    </source>
</evidence>
<dbReference type="Proteomes" id="UP000807306">
    <property type="component" value="Unassembled WGS sequence"/>
</dbReference>
<sequence length="277" mass="30594">MAWFRKAEQSHHPTSMPLKLSSVHHATLREASESVDQEVVRAITNLAMAIIAYEEIFARLSLVESFQNTITGVAVMALSYLMTDDSATFIWSSKNCQDKLSKITEAMRNVCEIAKAPASRYPITSRFFRSSYWAIKQQLKIVNKGSPFRAQNISEDDLKRILECFQTRRQRKGTSRLLQGAPEVPEPLEQPTGSLSLPESGGPNCLGLGSAGPIGNVQVNESNEPKQTSFIPSPSTNDIALFNNADALTFSGNTTINAIASHRTMTAHTIYNINFIL</sequence>
<dbReference type="AlphaFoldDB" id="A0A9P6JTM7"/>
<proteinExistence type="predicted"/>
<gene>
    <name evidence="2" type="ORF">CPB83DRAFT_890757</name>
</gene>
<evidence type="ECO:0000313" key="2">
    <source>
        <dbReference type="EMBL" id="KAF9532561.1"/>
    </source>
</evidence>
<feature type="region of interest" description="Disordered" evidence="1">
    <location>
        <begin position="173"/>
        <end position="197"/>
    </location>
</feature>
<dbReference type="EMBL" id="MU157831">
    <property type="protein sequence ID" value="KAF9532561.1"/>
    <property type="molecule type" value="Genomic_DNA"/>
</dbReference>
<organism evidence="2 3">
    <name type="scientific">Crepidotus variabilis</name>
    <dbReference type="NCBI Taxonomy" id="179855"/>
    <lineage>
        <taxon>Eukaryota</taxon>
        <taxon>Fungi</taxon>
        <taxon>Dikarya</taxon>
        <taxon>Basidiomycota</taxon>
        <taxon>Agaricomycotina</taxon>
        <taxon>Agaricomycetes</taxon>
        <taxon>Agaricomycetidae</taxon>
        <taxon>Agaricales</taxon>
        <taxon>Agaricineae</taxon>
        <taxon>Crepidotaceae</taxon>
        <taxon>Crepidotus</taxon>
    </lineage>
</organism>
<keyword evidence="3" id="KW-1185">Reference proteome</keyword>
<protein>
    <submittedName>
        <fullName evidence="2">Uncharacterized protein</fullName>
    </submittedName>
</protein>
<name>A0A9P6JTM7_9AGAR</name>
<comment type="caution">
    <text evidence="2">The sequence shown here is derived from an EMBL/GenBank/DDBJ whole genome shotgun (WGS) entry which is preliminary data.</text>
</comment>
<reference evidence="2" key="1">
    <citation type="submission" date="2020-11" db="EMBL/GenBank/DDBJ databases">
        <authorList>
            <consortium name="DOE Joint Genome Institute"/>
            <person name="Ahrendt S."/>
            <person name="Riley R."/>
            <person name="Andreopoulos W."/>
            <person name="Labutti K."/>
            <person name="Pangilinan J."/>
            <person name="Ruiz-Duenas F.J."/>
            <person name="Barrasa J.M."/>
            <person name="Sanchez-Garcia M."/>
            <person name="Camarero S."/>
            <person name="Miyauchi S."/>
            <person name="Serrano A."/>
            <person name="Linde D."/>
            <person name="Babiker R."/>
            <person name="Drula E."/>
            <person name="Ayuso-Fernandez I."/>
            <person name="Pacheco R."/>
            <person name="Padilla G."/>
            <person name="Ferreira P."/>
            <person name="Barriuso J."/>
            <person name="Kellner H."/>
            <person name="Castanera R."/>
            <person name="Alfaro M."/>
            <person name="Ramirez L."/>
            <person name="Pisabarro A.G."/>
            <person name="Kuo A."/>
            <person name="Tritt A."/>
            <person name="Lipzen A."/>
            <person name="He G."/>
            <person name="Yan M."/>
            <person name="Ng V."/>
            <person name="Cullen D."/>
            <person name="Martin F."/>
            <person name="Rosso M.-N."/>
            <person name="Henrissat B."/>
            <person name="Hibbett D."/>
            <person name="Martinez A.T."/>
            <person name="Grigoriev I.V."/>
        </authorList>
    </citation>
    <scope>NUCLEOTIDE SEQUENCE</scope>
    <source>
        <strain evidence="2">CBS 506.95</strain>
    </source>
</reference>
<accession>A0A9P6JTM7</accession>
<evidence type="ECO:0000256" key="1">
    <source>
        <dbReference type="SAM" id="MobiDB-lite"/>
    </source>
</evidence>